<dbReference type="PANTHER" id="PTHR43245:SF58">
    <property type="entry name" value="BLL5923 PROTEIN"/>
    <property type="match status" value="1"/>
</dbReference>
<protein>
    <recommendedName>
        <fullName evidence="1">NAD-dependent epimerase/dehydratase domain-containing protein</fullName>
    </recommendedName>
</protein>
<dbReference type="InterPro" id="IPR001509">
    <property type="entry name" value="Epimerase_deHydtase"/>
</dbReference>
<evidence type="ECO:0000313" key="2">
    <source>
        <dbReference type="EMBL" id="OYX33007.1"/>
    </source>
</evidence>
<feature type="domain" description="NAD-dependent epimerase/dehydratase" evidence="1">
    <location>
        <begin position="10"/>
        <end position="213"/>
    </location>
</feature>
<dbReference type="Gene3D" id="3.40.50.720">
    <property type="entry name" value="NAD(P)-binding Rossmann-like Domain"/>
    <property type="match status" value="1"/>
</dbReference>
<proteinExistence type="predicted"/>
<dbReference type="EMBL" id="NCEB01000019">
    <property type="protein sequence ID" value="OYX33007.1"/>
    <property type="molecule type" value="Genomic_DNA"/>
</dbReference>
<dbReference type="InterPro" id="IPR036291">
    <property type="entry name" value="NAD(P)-bd_dom_sf"/>
</dbReference>
<dbReference type="SUPFAM" id="SSF51735">
    <property type="entry name" value="NAD(P)-binding Rossmann-fold domains"/>
    <property type="match status" value="1"/>
</dbReference>
<evidence type="ECO:0000259" key="1">
    <source>
        <dbReference type="Pfam" id="PF01370"/>
    </source>
</evidence>
<evidence type="ECO:0000313" key="3">
    <source>
        <dbReference type="Proteomes" id="UP000215595"/>
    </source>
</evidence>
<accession>A0A258FLC0</accession>
<name>A0A258FLC0_9CAUL</name>
<dbReference type="Pfam" id="PF01370">
    <property type="entry name" value="Epimerase"/>
    <property type="match status" value="1"/>
</dbReference>
<organism evidence="2 3">
    <name type="scientific">Brevundimonas subvibrioides</name>
    <dbReference type="NCBI Taxonomy" id="74313"/>
    <lineage>
        <taxon>Bacteria</taxon>
        <taxon>Pseudomonadati</taxon>
        <taxon>Pseudomonadota</taxon>
        <taxon>Alphaproteobacteria</taxon>
        <taxon>Caulobacterales</taxon>
        <taxon>Caulobacteraceae</taxon>
        <taxon>Brevundimonas</taxon>
    </lineage>
</organism>
<comment type="caution">
    <text evidence="2">The sequence shown here is derived from an EMBL/GenBank/DDBJ whole genome shotgun (WGS) entry which is preliminary data.</text>
</comment>
<dbReference type="PANTHER" id="PTHR43245">
    <property type="entry name" value="BIFUNCTIONAL POLYMYXIN RESISTANCE PROTEIN ARNA"/>
    <property type="match status" value="1"/>
</dbReference>
<reference evidence="2 3" key="1">
    <citation type="submission" date="2017-03" db="EMBL/GenBank/DDBJ databases">
        <title>Lifting the veil on microbial sulfur biogeochemistry in mining wastewaters.</title>
        <authorList>
            <person name="Kantor R.S."/>
            <person name="Colenbrander Nelson T."/>
            <person name="Marshall S."/>
            <person name="Bennett D."/>
            <person name="Apte S."/>
            <person name="Camacho D."/>
            <person name="Thomas B.C."/>
            <person name="Warren L.A."/>
            <person name="Banfield J.F."/>
        </authorList>
    </citation>
    <scope>NUCLEOTIDE SEQUENCE [LARGE SCALE GENOMIC DNA]</scope>
    <source>
        <strain evidence="2">32-69-9</strain>
    </source>
</reference>
<sequence length="312" mass="32542">MPSEPRHVGIVGASGFLGAALVDRLTRRGEVQPRLFGRRDGTISGHRIERLDPTRPSTLEGLDVVVHLAALTNARAPEAELWQANVELARETARAAASAGVRRFVFTSSLHVYGRSSVAAVGPESPFQPTDGYGRSKVAAEQSLAAVSQETGLAVCVLRPPMIYGPGAGGSFAQLVALVRSGLPLPLALARSPRSLCSINNAASAVEHAILAGVAGEVLLPADPDDILPRDLIVAIAALEGRRPVLWPVPRGLLSAPLALVGRSGIVSSLFDPLCIDRTHWAASGWRPVETGSEGLAVALSGTGQRAPGDQN</sequence>
<dbReference type="AlphaFoldDB" id="A0A258FLC0"/>
<gene>
    <name evidence="2" type="ORF">B7Z01_10265</name>
</gene>
<dbReference type="InterPro" id="IPR050177">
    <property type="entry name" value="Lipid_A_modif_metabolic_enz"/>
</dbReference>
<dbReference type="Proteomes" id="UP000215595">
    <property type="component" value="Unassembled WGS sequence"/>
</dbReference>